<dbReference type="EMBL" id="JACGWO010000002">
    <property type="protein sequence ID" value="KAK4433896.1"/>
    <property type="molecule type" value="Genomic_DNA"/>
</dbReference>
<evidence type="ECO:0000313" key="3">
    <source>
        <dbReference type="Proteomes" id="UP001293254"/>
    </source>
</evidence>
<dbReference type="AlphaFoldDB" id="A0AAE2CTE5"/>
<sequence length="206" mass="21570">MYTDAGGKGSNIVIYYSLPNESLDMSLKILEGDAGIRNLLRDYKGCNAISIYIEEKSGPLLSVDEHGNILTVDESIPQLEYNTDGGGERGVDGGDEMGDEGGDEMGVEGGDADDEIGVDWGEYGDNVGMDWGDTEGDGEVQADVGVEGGDGVQTDAGVEGGDGPPVENQPQVGVENEYQGLSSKQDTMQPTPHQPTTSSVCAQVIC</sequence>
<reference evidence="2" key="2">
    <citation type="journal article" date="2024" name="Plant">
        <title>Genomic evolution and insights into agronomic trait innovations of Sesamum species.</title>
        <authorList>
            <person name="Miao H."/>
            <person name="Wang L."/>
            <person name="Qu L."/>
            <person name="Liu H."/>
            <person name="Sun Y."/>
            <person name="Le M."/>
            <person name="Wang Q."/>
            <person name="Wei S."/>
            <person name="Zheng Y."/>
            <person name="Lin W."/>
            <person name="Duan Y."/>
            <person name="Cao H."/>
            <person name="Xiong S."/>
            <person name="Wang X."/>
            <person name="Wei L."/>
            <person name="Li C."/>
            <person name="Ma Q."/>
            <person name="Ju M."/>
            <person name="Zhao R."/>
            <person name="Li G."/>
            <person name="Mu C."/>
            <person name="Tian Q."/>
            <person name="Mei H."/>
            <person name="Zhang T."/>
            <person name="Gao T."/>
            <person name="Zhang H."/>
        </authorList>
    </citation>
    <scope>NUCLEOTIDE SEQUENCE</scope>
    <source>
        <strain evidence="2">3651</strain>
    </source>
</reference>
<name>A0AAE2CTE5_9LAMI</name>
<comment type="caution">
    <text evidence="2">The sequence shown here is derived from an EMBL/GenBank/DDBJ whole genome shotgun (WGS) entry which is preliminary data.</text>
</comment>
<keyword evidence="3" id="KW-1185">Reference proteome</keyword>
<proteinExistence type="predicted"/>
<organism evidence="2 3">
    <name type="scientific">Sesamum alatum</name>
    <dbReference type="NCBI Taxonomy" id="300844"/>
    <lineage>
        <taxon>Eukaryota</taxon>
        <taxon>Viridiplantae</taxon>
        <taxon>Streptophyta</taxon>
        <taxon>Embryophyta</taxon>
        <taxon>Tracheophyta</taxon>
        <taxon>Spermatophyta</taxon>
        <taxon>Magnoliopsida</taxon>
        <taxon>eudicotyledons</taxon>
        <taxon>Gunneridae</taxon>
        <taxon>Pentapetalae</taxon>
        <taxon>asterids</taxon>
        <taxon>lamiids</taxon>
        <taxon>Lamiales</taxon>
        <taxon>Pedaliaceae</taxon>
        <taxon>Sesamum</taxon>
    </lineage>
</organism>
<dbReference type="Proteomes" id="UP001293254">
    <property type="component" value="Unassembled WGS sequence"/>
</dbReference>
<accession>A0AAE2CTE5</accession>
<gene>
    <name evidence="2" type="ORF">Salat_0552300</name>
</gene>
<evidence type="ECO:0000313" key="2">
    <source>
        <dbReference type="EMBL" id="KAK4433896.1"/>
    </source>
</evidence>
<protein>
    <submittedName>
        <fullName evidence="2">Uncharacterized protein</fullName>
    </submittedName>
</protein>
<reference evidence="2" key="1">
    <citation type="submission" date="2020-06" db="EMBL/GenBank/DDBJ databases">
        <authorList>
            <person name="Li T."/>
            <person name="Hu X."/>
            <person name="Zhang T."/>
            <person name="Song X."/>
            <person name="Zhang H."/>
            <person name="Dai N."/>
            <person name="Sheng W."/>
            <person name="Hou X."/>
            <person name="Wei L."/>
        </authorList>
    </citation>
    <scope>NUCLEOTIDE SEQUENCE</scope>
    <source>
        <strain evidence="2">3651</strain>
        <tissue evidence="2">Leaf</tissue>
    </source>
</reference>
<feature type="compositionally biased region" description="Polar residues" evidence="1">
    <location>
        <begin position="179"/>
        <end position="200"/>
    </location>
</feature>
<evidence type="ECO:0000256" key="1">
    <source>
        <dbReference type="SAM" id="MobiDB-lite"/>
    </source>
</evidence>
<feature type="compositionally biased region" description="Acidic residues" evidence="1">
    <location>
        <begin position="93"/>
        <end position="113"/>
    </location>
</feature>
<feature type="region of interest" description="Disordered" evidence="1">
    <location>
        <begin position="79"/>
        <end position="113"/>
    </location>
</feature>
<feature type="region of interest" description="Disordered" evidence="1">
    <location>
        <begin position="146"/>
        <end position="200"/>
    </location>
</feature>